<dbReference type="AlphaFoldDB" id="A0A7W9J188"/>
<dbReference type="CDD" id="cd00093">
    <property type="entry name" value="HTH_XRE"/>
    <property type="match status" value="1"/>
</dbReference>
<gene>
    <name evidence="2" type="ORF">HDA39_000173</name>
</gene>
<organism evidence="2 3">
    <name type="scientific">Kribbella italica</name>
    <dbReference type="NCBI Taxonomy" id="1540520"/>
    <lineage>
        <taxon>Bacteria</taxon>
        <taxon>Bacillati</taxon>
        <taxon>Actinomycetota</taxon>
        <taxon>Actinomycetes</taxon>
        <taxon>Propionibacteriales</taxon>
        <taxon>Kribbellaceae</taxon>
        <taxon>Kribbella</taxon>
    </lineage>
</organism>
<dbReference type="GO" id="GO:0003677">
    <property type="term" value="F:DNA binding"/>
    <property type="evidence" value="ECO:0007669"/>
    <property type="project" value="InterPro"/>
</dbReference>
<sequence>MIAAPEAEATFALRMRQRRDALGISQKVLARKVSLERGWTEQATIARIETGKRGVSLADAIALAQALSCELGDLLTPVKCQACKDNPPAGYSCQTCGTSSERSTA</sequence>
<proteinExistence type="predicted"/>
<dbReference type="Gene3D" id="1.10.260.40">
    <property type="entry name" value="lambda repressor-like DNA-binding domains"/>
    <property type="match status" value="1"/>
</dbReference>
<evidence type="ECO:0000313" key="2">
    <source>
        <dbReference type="EMBL" id="MBB5833439.1"/>
    </source>
</evidence>
<dbReference type="InterPro" id="IPR001387">
    <property type="entry name" value="Cro/C1-type_HTH"/>
</dbReference>
<dbReference type="InterPro" id="IPR010982">
    <property type="entry name" value="Lambda_DNA-bd_dom_sf"/>
</dbReference>
<dbReference type="Pfam" id="PF01381">
    <property type="entry name" value="HTH_3"/>
    <property type="match status" value="1"/>
</dbReference>
<evidence type="ECO:0000259" key="1">
    <source>
        <dbReference type="PROSITE" id="PS50943"/>
    </source>
</evidence>
<accession>A0A7W9J188</accession>
<name>A0A7W9J188_9ACTN</name>
<protein>
    <submittedName>
        <fullName evidence="2">Transcriptional regulator with XRE-family HTH domain</fullName>
    </submittedName>
</protein>
<dbReference type="SMART" id="SM00530">
    <property type="entry name" value="HTH_XRE"/>
    <property type="match status" value="1"/>
</dbReference>
<dbReference type="Proteomes" id="UP000549971">
    <property type="component" value="Unassembled WGS sequence"/>
</dbReference>
<evidence type="ECO:0000313" key="3">
    <source>
        <dbReference type="Proteomes" id="UP000549971"/>
    </source>
</evidence>
<dbReference type="RefSeq" id="WP_184793327.1">
    <property type="nucleotide sequence ID" value="NZ_JACHMY010000001.1"/>
</dbReference>
<dbReference type="SUPFAM" id="SSF47413">
    <property type="entry name" value="lambda repressor-like DNA-binding domains"/>
    <property type="match status" value="1"/>
</dbReference>
<comment type="caution">
    <text evidence="2">The sequence shown here is derived from an EMBL/GenBank/DDBJ whole genome shotgun (WGS) entry which is preliminary data.</text>
</comment>
<reference evidence="2 3" key="1">
    <citation type="submission" date="2020-08" db="EMBL/GenBank/DDBJ databases">
        <title>Sequencing the genomes of 1000 actinobacteria strains.</title>
        <authorList>
            <person name="Klenk H.-P."/>
        </authorList>
    </citation>
    <scope>NUCLEOTIDE SEQUENCE [LARGE SCALE GENOMIC DNA]</scope>
    <source>
        <strain evidence="2 3">DSM 28967</strain>
    </source>
</reference>
<dbReference type="EMBL" id="JACHMY010000001">
    <property type="protein sequence ID" value="MBB5833439.1"/>
    <property type="molecule type" value="Genomic_DNA"/>
</dbReference>
<keyword evidence="3" id="KW-1185">Reference proteome</keyword>
<feature type="domain" description="HTH cro/C1-type" evidence="1">
    <location>
        <begin position="15"/>
        <end position="74"/>
    </location>
</feature>
<dbReference type="PROSITE" id="PS50943">
    <property type="entry name" value="HTH_CROC1"/>
    <property type="match status" value="1"/>
</dbReference>